<keyword evidence="8" id="KW-0472">Membrane</keyword>
<evidence type="ECO:0000313" key="11">
    <source>
        <dbReference type="Proteomes" id="UP000788153"/>
    </source>
</evidence>
<keyword evidence="3" id="KW-1003">Cell membrane</keyword>
<feature type="compositionally biased region" description="Low complexity" evidence="9">
    <location>
        <begin position="82"/>
        <end position="106"/>
    </location>
</feature>
<dbReference type="EMBL" id="JAASQP010000001">
    <property type="protein sequence ID" value="NIJ22810.1"/>
    <property type="molecule type" value="Genomic_DNA"/>
</dbReference>
<feature type="compositionally biased region" description="Basic and acidic residues" evidence="9">
    <location>
        <begin position="107"/>
        <end position="120"/>
    </location>
</feature>
<dbReference type="InterPro" id="IPR018448">
    <property type="entry name" value="TatB"/>
</dbReference>
<dbReference type="PANTHER" id="PTHR33162">
    <property type="entry name" value="SEC-INDEPENDENT PROTEIN TRANSLOCASE PROTEIN TATA, CHLOROPLASTIC"/>
    <property type="match status" value="1"/>
</dbReference>
<comment type="subcellular location">
    <subcellularLocation>
        <location evidence="1">Membrane</location>
        <topology evidence="1">Single-pass membrane protein</topology>
    </subcellularLocation>
</comment>
<evidence type="ECO:0000256" key="7">
    <source>
        <dbReference type="ARBA" id="ARBA00023010"/>
    </source>
</evidence>
<organism evidence="10 11">
    <name type="scientific">Sphingomonas japonica</name>
    <dbReference type="NCBI Taxonomy" id="511662"/>
    <lineage>
        <taxon>Bacteria</taxon>
        <taxon>Pseudomonadati</taxon>
        <taxon>Pseudomonadota</taxon>
        <taxon>Alphaproteobacteria</taxon>
        <taxon>Sphingomonadales</taxon>
        <taxon>Sphingomonadaceae</taxon>
        <taxon>Sphingomonas</taxon>
    </lineage>
</organism>
<comment type="caution">
    <text evidence="10">The sequence shown here is derived from an EMBL/GenBank/DDBJ whole genome shotgun (WGS) entry which is preliminary data.</text>
</comment>
<evidence type="ECO:0000256" key="9">
    <source>
        <dbReference type="SAM" id="MobiDB-lite"/>
    </source>
</evidence>
<keyword evidence="6" id="KW-1133">Transmembrane helix</keyword>
<feature type="region of interest" description="Disordered" evidence="9">
    <location>
        <begin position="76"/>
        <end position="135"/>
    </location>
</feature>
<keyword evidence="4" id="KW-0812">Transmembrane</keyword>
<evidence type="ECO:0000256" key="8">
    <source>
        <dbReference type="ARBA" id="ARBA00023136"/>
    </source>
</evidence>
<name>A0ABX0TY84_9SPHN</name>
<proteinExistence type="predicted"/>
<dbReference type="Pfam" id="PF02416">
    <property type="entry name" value="TatA_B_E"/>
    <property type="match status" value="1"/>
</dbReference>
<protein>
    <submittedName>
        <fullName evidence="10">Sec-independent protein translocase protein TatB</fullName>
    </submittedName>
</protein>
<gene>
    <name evidence="10" type="ORF">FHT01_000352</name>
</gene>
<keyword evidence="5" id="KW-0653">Protein transport</keyword>
<sequence>MLDFNPTEFLVVGIVALLVIGPKDLPKAMRFVGQWVGKARGIARQFRSGFDSMMREAELAEMEKKWAEENARIMRDFPQTSDPLAPAPKQAALEAPAAERAAPPLADDARPADSVERPVIHDATAAPAAGDKPQK</sequence>
<dbReference type="PRINTS" id="PR01506">
    <property type="entry name" value="TATBPROTEIN"/>
</dbReference>
<evidence type="ECO:0000256" key="2">
    <source>
        <dbReference type="ARBA" id="ARBA00022448"/>
    </source>
</evidence>
<keyword evidence="7" id="KW-0811">Translocation</keyword>
<accession>A0ABX0TY84</accession>
<keyword evidence="11" id="KW-1185">Reference proteome</keyword>
<evidence type="ECO:0000256" key="1">
    <source>
        <dbReference type="ARBA" id="ARBA00004167"/>
    </source>
</evidence>
<evidence type="ECO:0000256" key="6">
    <source>
        <dbReference type="ARBA" id="ARBA00022989"/>
    </source>
</evidence>
<dbReference type="PANTHER" id="PTHR33162:SF1">
    <property type="entry name" value="SEC-INDEPENDENT PROTEIN TRANSLOCASE PROTEIN TATA, CHLOROPLASTIC"/>
    <property type="match status" value="1"/>
</dbReference>
<dbReference type="Proteomes" id="UP000788153">
    <property type="component" value="Unassembled WGS sequence"/>
</dbReference>
<evidence type="ECO:0000256" key="5">
    <source>
        <dbReference type="ARBA" id="ARBA00022927"/>
    </source>
</evidence>
<dbReference type="InterPro" id="IPR003369">
    <property type="entry name" value="TatA/B/E"/>
</dbReference>
<dbReference type="RefSeq" id="WP_140048014.1">
    <property type="nucleotide sequence ID" value="NZ_BAAAEV010000001.1"/>
</dbReference>
<keyword evidence="2" id="KW-0813">Transport</keyword>
<reference evidence="10 11" key="1">
    <citation type="submission" date="2020-03" db="EMBL/GenBank/DDBJ databases">
        <title>Genomic Encyclopedia of Type Strains, Phase IV (KMG-IV): sequencing the most valuable type-strain genomes for metagenomic binning, comparative biology and taxonomic classification.</title>
        <authorList>
            <person name="Goeker M."/>
        </authorList>
    </citation>
    <scope>NUCLEOTIDE SEQUENCE [LARGE SCALE GENOMIC DNA]</scope>
    <source>
        <strain evidence="10 11">DSM 22753</strain>
    </source>
</reference>
<dbReference type="Gene3D" id="1.20.5.3310">
    <property type="match status" value="1"/>
</dbReference>
<evidence type="ECO:0000313" key="10">
    <source>
        <dbReference type="EMBL" id="NIJ22810.1"/>
    </source>
</evidence>
<evidence type="ECO:0000256" key="4">
    <source>
        <dbReference type="ARBA" id="ARBA00022692"/>
    </source>
</evidence>
<dbReference type="NCBIfam" id="TIGR01410">
    <property type="entry name" value="tatB"/>
    <property type="match status" value="1"/>
</dbReference>
<evidence type="ECO:0000256" key="3">
    <source>
        <dbReference type="ARBA" id="ARBA00022475"/>
    </source>
</evidence>